<protein>
    <submittedName>
        <fullName evidence="7">Uncharacterized protein</fullName>
    </submittedName>
</protein>
<feature type="compositionally biased region" description="Polar residues" evidence="5">
    <location>
        <begin position="48"/>
        <end position="71"/>
    </location>
</feature>
<gene>
    <name evidence="7" type="ORF">EB796_006714</name>
    <name evidence="6" type="ORF">EB796_024709</name>
</gene>
<dbReference type="Proteomes" id="UP000593567">
    <property type="component" value="Unassembled WGS sequence"/>
</dbReference>
<dbReference type="GO" id="GO:0033617">
    <property type="term" value="P:mitochondrial respiratory chain complex IV assembly"/>
    <property type="evidence" value="ECO:0007669"/>
    <property type="project" value="TreeGrafter"/>
</dbReference>
<name>A0A7J7K8L7_BUGNE</name>
<accession>A0A7J7K8L7</accession>
<evidence type="ECO:0000256" key="1">
    <source>
        <dbReference type="ARBA" id="ARBA00004173"/>
    </source>
</evidence>
<evidence type="ECO:0000313" key="6">
    <source>
        <dbReference type="EMBL" id="KAF6016998.1"/>
    </source>
</evidence>
<comment type="subcellular location">
    <subcellularLocation>
        <location evidence="1">Mitochondrion</location>
    </subcellularLocation>
</comment>
<reference evidence="7 8" key="1">
    <citation type="submission" date="2019-09" db="EMBL/GenBank/DDBJ databases">
        <authorList>
            <person name="Raiko M."/>
            <person name="Komissarov A."/>
            <person name="Rhodes A."/>
            <person name="Kliver S."/>
            <person name="Lim-Fong G."/>
            <person name="Kwan J."/>
            <person name="O'Brien S.J."/>
            <person name="Lopez J.V."/>
        </authorList>
    </citation>
    <scope>NUCLEOTIDE SEQUENCE [LARGE SCALE GENOMIC DNA]</scope>
    <source>
        <strain evidence="7">Kwan_BN1</strain>
    </source>
</reference>
<feature type="region of interest" description="Disordered" evidence="5">
    <location>
        <begin position="41"/>
        <end position="71"/>
    </location>
</feature>
<dbReference type="EMBL" id="VXIV02000957">
    <property type="protein sequence ID" value="KAF6034979.1"/>
    <property type="molecule type" value="Genomic_DNA"/>
</dbReference>
<keyword evidence="8" id="KW-1185">Reference proteome</keyword>
<dbReference type="GO" id="GO:0005739">
    <property type="term" value="C:mitochondrion"/>
    <property type="evidence" value="ECO:0007669"/>
    <property type="project" value="UniProtKB-SubCell"/>
</dbReference>
<comment type="caution">
    <text evidence="7">The sequence shown here is derived from an EMBL/GenBank/DDBJ whole genome shotgun (WGS) entry which is preliminary data.</text>
</comment>
<sequence>MSTGAKIALGTSVVYSLSMVAFVHWNQHSERQKLREGVLYDLERRQSSSDGPTSSTQHNSATGSATSVDRH</sequence>
<evidence type="ECO:0000256" key="3">
    <source>
        <dbReference type="ARBA" id="ARBA00022946"/>
    </source>
</evidence>
<dbReference type="AlphaFoldDB" id="A0A7J7K8L7"/>
<dbReference type="PANTHER" id="PTHR28163">
    <property type="entry name" value="PROTEIN PET117 HOMOLOG, MITOCHONDRIAL"/>
    <property type="match status" value="1"/>
</dbReference>
<dbReference type="Pfam" id="PF15786">
    <property type="entry name" value="PET117"/>
    <property type="match status" value="1"/>
</dbReference>
<evidence type="ECO:0000256" key="2">
    <source>
        <dbReference type="ARBA" id="ARBA00008197"/>
    </source>
</evidence>
<dbReference type="PANTHER" id="PTHR28163:SF1">
    <property type="entry name" value="PROTEIN PET117 HOMOLOG, MITOCHONDRIAL"/>
    <property type="match status" value="1"/>
</dbReference>
<keyword evidence="4" id="KW-0496">Mitochondrion</keyword>
<evidence type="ECO:0000256" key="5">
    <source>
        <dbReference type="SAM" id="MobiDB-lite"/>
    </source>
</evidence>
<dbReference type="OrthoDB" id="76305at2759"/>
<keyword evidence="3" id="KW-0809">Transit peptide</keyword>
<evidence type="ECO:0000256" key="4">
    <source>
        <dbReference type="ARBA" id="ARBA00023128"/>
    </source>
</evidence>
<comment type="similarity">
    <text evidence="2">Belongs to the PET117 family.</text>
</comment>
<evidence type="ECO:0000313" key="7">
    <source>
        <dbReference type="EMBL" id="KAF6034979.1"/>
    </source>
</evidence>
<evidence type="ECO:0000313" key="8">
    <source>
        <dbReference type="Proteomes" id="UP000593567"/>
    </source>
</evidence>
<reference evidence="7 8" key="2">
    <citation type="submission" date="2020-06" db="EMBL/GenBank/DDBJ databases">
        <title>Draft genome of Bugula neritina, a colonial animal packing powerful symbionts and potential medicines.</title>
        <authorList>
            <person name="Rayko M."/>
        </authorList>
    </citation>
    <scope>NUCLEOTIDE SEQUENCE [LARGE SCALE GENOMIC DNA]</scope>
    <source>
        <strain evidence="7">Kwan_BN1</strain>
    </source>
</reference>
<proteinExistence type="inferred from homology"/>
<dbReference type="EMBL" id="VXIV02003444">
    <property type="protein sequence ID" value="KAF6016998.1"/>
    <property type="molecule type" value="Genomic_DNA"/>
</dbReference>
<dbReference type="InterPro" id="IPR031568">
    <property type="entry name" value="Pet117"/>
</dbReference>
<organism evidence="7 8">
    <name type="scientific">Bugula neritina</name>
    <name type="common">Brown bryozoan</name>
    <name type="synonym">Sertularia neritina</name>
    <dbReference type="NCBI Taxonomy" id="10212"/>
    <lineage>
        <taxon>Eukaryota</taxon>
        <taxon>Metazoa</taxon>
        <taxon>Spiralia</taxon>
        <taxon>Lophotrochozoa</taxon>
        <taxon>Bryozoa</taxon>
        <taxon>Gymnolaemata</taxon>
        <taxon>Cheilostomatida</taxon>
        <taxon>Flustrina</taxon>
        <taxon>Buguloidea</taxon>
        <taxon>Bugulidae</taxon>
        <taxon>Bugula</taxon>
    </lineage>
</organism>